<dbReference type="AlphaFoldDB" id="A0A853CIM0"/>
<dbReference type="RefSeq" id="WP_179718532.1">
    <property type="nucleotide sequence ID" value="NZ_JACBZT010000001.1"/>
</dbReference>
<proteinExistence type="predicted"/>
<dbReference type="EMBL" id="JACBZT010000001">
    <property type="protein sequence ID" value="NYJ07011.1"/>
    <property type="molecule type" value="Genomic_DNA"/>
</dbReference>
<dbReference type="Proteomes" id="UP000541969">
    <property type="component" value="Unassembled WGS sequence"/>
</dbReference>
<gene>
    <name evidence="1" type="ORF">GGQ55_003289</name>
</gene>
<organism evidence="1 2">
    <name type="scientific">Petropleomorpha daqingensis</name>
    <dbReference type="NCBI Taxonomy" id="2026353"/>
    <lineage>
        <taxon>Bacteria</taxon>
        <taxon>Bacillati</taxon>
        <taxon>Actinomycetota</taxon>
        <taxon>Actinomycetes</taxon>
        <taxon>Geodermatophilales</taxon>
        <taxon>Geodermatophilaceae</taxon>
        <taxon>Petropleomorpha</taxon>
    </lineage>
</organism>
<name>A0A853CIM0_9ACTN</name>
<evidence type="ECO:0000313" key="1">
    <source>
        <dbReference type="EMBL" id="NYJ07011.1"/>
    </source>
</evidence>
<keyword evidence="2" id="KW-1185">Reference proteome</keyword>
<accession>A0A853CIM0</accession>
<protein>
    <submittedName>
        <fullName evidence="1">Uncharacterized protein</fullName>
    </submittedName>
</protein>
<sequence>MTVIALPTHGRWAWDARGDGRAVRVSTHPALGLLNLSIWRDDVCVGTVRLAPEDAATLINGLSEGLADLAVAAPPGDPAADAARFRELEQRLVALERRPSGWRRAVDAVVTWAGQSPRGGQSKPR</sequence>
<evidence type="ECO:0000313" key="2">
    <source>
        <dbReference type="Proteomes" id="UP000541969"/>
    </source>
</evidence>
<reference evidence="1 2" key="1">
    <citation type="submission" date="2020-07" db="EMBL/GenBank/DDBJ databases">
        <title>Sequencing the genomes of 1000 actinobacteria strains.</title>
        <authorList>
            <person name="Klenk H.-P."/>
        </authorList>
    </citation>
    <scope>NUCLEOTIDE SEQUENCE [LARGE SCALE GENOMIC DNA]</scope>
    <source>
        <strain evidence="1 2">DSM 104001</strain>
    </source>
</reference>
<comment type="caution">
    <text evidence="1">The sequence shown here is derived from an EMBL/GenBank/DDBJ whole genome shotgun (WGS) entry which is preliminary data.</text>
</comment>